<dbReference type="SMART" id="SM00028">
    <property type="entry name" value="TPR"/>
    <property type="match status" value="4"/>
</dbReference>
<dbReference type="AlphaFoldDB" id="A0A512HAG1"/>
<organism evidence="1 2">
    <name type="scientific">Pararhodospirillum oryzae</name>
    <dbReference type="NCBI Taxonomy" id="478448"/>
    <lineage>
        <taxon>Bacteria</taxon>
        <taxon>Pseudomonadati</taxon>
        <taxon>Pseudomonadota</taxon>
        <taxon>Alphaproteobacteria</taxon>
        <taxon>Rhodospirillales</taxon>
        <taxon>Rhodospirillaceae</taxon>
        <taxon>Pararhodospirillum</taxon>
    </lineage>
</organism>
<name>A0A512HAG1_9PROT</name>
<dbReference type="PANTHER" id="PTHR10098">
    <property type="entry name" value="RAPSYN-RELATED"/>
    <property type="match status" value="1"/>
</dbReference>
<evidence type="ECO:0008006" key="3">
    <source>
        <dbReference type="Google" id="ProtNLM"/>
    </source>
</evidence>
<evidence type="ECO:0000313" key="2">
    <source>
        <dbReference type="Proteomes" id="UP000321567"/>
    </source>
</evidence>
<evidence type="ECO:0000313" key="1">
    <source>
        <dbReference type="EMBL" id="GEO82437.1"/>
    </source>
</evidence>
<proteinExistence type="predicted"/>
<comment type="caution">
    <text evidence="1">The sequence shown here is derived from an EMBL/GenBank/DDBJ whole genome shotgun (WGS) entry which is preliminary data.</text>
</comment>
<gene>
    <name evidence="1" type="ORF">ROR02_25680</name>
</gene>
<dbReference type="Gene3D" id="1.25.40.10">
    <property type="entry name" value="Tetratricopeptide repeat domain"/>
    <property type="match status" value="1"/>
</dbReference>
<dbReference type="PANTHER" id="PTHR10098:SF108">
    <property type="entry name" value="TETRATRICOPEPTIDE REPEAT PROTEIN 28"/>
    <property type="match status" value="1"/>
</dbReference>
<dbReference type="SUPFAM" id="SSF48452">
    <property type="entry name" value="TPR-like"/>
    <property type="match status" value="1"/>
</dbReference>
<dbReference type="Proteomes" id="UP000321567">
    <property type="component" value="Unassembled WGS sequence"/>
</dbReference>
<reference evidence="1 2" key="1">
    <citation type="submission" date="2019-07" db="EMBL/GenBank/DDBJ databases">
        <title>Whole genome shotgun sequence of Rhodospirillum oryzae NBRC 107573.</title>
        <authorList>
            <person name="Hosoyama A."/>
            <person name="Uohara A."/>
            <person name="Ohji S."/>
            <person name="Ichikawa N."/>
        </authorList>
    </citation>
    <scope>NUCLEOTIDE SEQUENCE [LARGE SCALE GENOMIC DNA]</scope>
    <source>
        <strain evidence="1 2">NBRC 107573</strain>
    </source>
</reference>
<dbReference type="InterPro" id="IPR019734">
    <property type="entry name" value="TPR_rpt"/>
</dbReference>
<dbReference type="InterPro" id="IPR011990">
    <property type="entry name" value="TPR-like_helical_dom_sf"/>
</dbReference>
<keyword evidence="2" id="KW-1185">Reference proteome</keyword>
<protein>
    <recommendedName>
        <fullName evidence="3">Tetratricopeptide repeat protein</fullName>
    </recommendedName>
</protein>
<dbReference type="EMBL" id="BJZO01000079">
    <property type="protein sequence ID" value="GEO82437.1"/>
    <property type="molecule type" value="Genomic_DNA"/>
</dbReference>
<accession>A0A512HAG1</accession>
<sequence>MDLPPPPPADAPPLSWIDHAERLAGLDAGDAARKALAHALDGCALLMEAGTDDAVDDILGRALRLGVTLPAPAALARARALLGRQREVHGDVEGAHGHYLTALDLFEGLGDRAGVAAVCDLLAILHVRLDDSEGAETYWRYALSLVTALEDRAEEARLLGRLGTVAFYREDWHAADELLREALVLEEGLDNRAQAAQLAADLARLEEARGDLPAALEYWLRVQRFLTEDAADTPHPSPLAQTCAAALARLEDALTAPDTPATPSTGLD</sequence>